<evidence type="ECO:0000313" key="1">
    <source>
        <dbReference type="EnsemblMetazoa" id="ADIR002530-PA"/>
    </source>
</evidence>
<sequence length="149" mass="17772">MKTDTTQWDQLEQVVKETRHFLAEYDDIVLHKELYRTLFMYHLTVLRDEVLSLLKKFTTLPKDVAEEKEIECCGVMYNDKDAFKQHYEDAHNKKVLQSASLCELKMSLAKITFFERHIKDYLLGGQESSCELLLNLRRILRRLDHTLEF</sequence>
<protein>
    <submittedName>
        <fullName evidence="1">Uncharacterized protein</fullName>
    </submittedName>
</protein>
<dbReference type="AlphaFoldDB" id="A0A182N4G5"/>
<keyword evidence="2" id="KW-1185">Reference proteome</keyword>
<dbReference type="EnsemblMetazoa" id="ADIR002530-RA">
    <property type="protein sequence ID" value="ADIR002530-PA"/>
    <property type="gene ID" value="ADIR002530"/>
</dbReference>
<dbReference type="VEuPathDB" id="VectorBase:ADIR002530"/>
<evidence type="ECO:0000313" key="2">
    <source>
        <dbReference type="Proteomes" id="UP000075884"/>
    </source>
</evidence>
<accession>A0A182N4G5</accession>
<dbReference type="Proteomes" id="UP000075884">
    <property type="component" value="Unassembled WGS sequence"/>
</dbReference>
<reference evidence="2" key="1">
    <citation type="submission" date="2013-03" db="EMBL/GenBank/DDBJ databases">
        <title>The Genome Sequence of Anopheles dirus WRAIR2.</title>
        <authorList>
            <consortium name="The Broad Institute Genomics Platform"/>
            <person name="Neafsey D.E."/>
            <person name="Walton C."/>
            <person name="Walker B."/>
            <person name="Young S.K."/>
            <person name="Zeng Q."/>
            <person name="Gargeya S."/>
            <person name="Fitzgerald M."/>
            <person name="Haas B."/>
            <person name="Abouelleil A."/>
            <person name="Allen A.W."/>
            <person name="Alvarado L."/>
            <person name="Arachchi H.M."/>
            <person name="Berlin A.M."/>
            <person name="Chapman S.B."/>
            <person name="Gainer-Dewar J."/>
            <person name="Goldberg J."/>
            <person name="Griggs A."/>
            <person name="Gujja S."/>
            <person name="Hansen M."/>
            <person name="Howarth C."/>
            <person name="Imamovic A."/>
            <person name="Ireland A."/>
            <person name="Larimer J."/>
            <person name="McCowan C."/>
            <person name="Murphy C."/>
            <person name="Pearson M."/>
            <person name="Poon T.W."/>
            <person name="Priest M."/>
            <person name="Roberts A."/>
            <person name="Saif S."/>
            <person name="Shea T."/>
            <person name="Sisk P."/>
            <person name="Sykes S."/>
            <person name="Wortman J."/>
            <person name="Nusbaum C."/>
            <person name="Birren B."/>
        </authorList>
    </citation>
    <scope>NUCLEOTIDE SEQUENCE [LARGE SCALE GENOMIC DNA]</scope>
    <source>
        <strain evidence="2">WRAIR2</strain>
    </source>
</reference>
<proteinExistence type="predicted"/>
<name>A0A182N4G5_9DIPT</name>
<reference evidence="1" key="2">
    <citation type="submission" date="2020-05" db="UniProtKB">
        <authorList>
            <consortium name="EnsemblMetazoa"/>
        </authorList>
    </citation>
    <scope>IDENTIFICATION</scope>
    <source>
        <strain evidence="1">WRAIR2</strain>
    </source>
</reference>
<organism evidence="1 2">
    <name type="scientific">Anopheles dirus</name>
    <dbReference type="NCBI Taxonomy" id="7168"/>
    <lineage>
        <taxon>Eukaryota</taxon>
        <taxon>Metazoa</taxon>
        <taxon>Ecdysozoa</taxon>
        <taxon>Arthropoda</taxon>
        <taxon>Hexapoda</taxon>
        <taxon>Insecta</taxon>
        <taxon>Pterygota</taxon>
        <taxon>Neoptera</taxon>
        <taxon>Endopterygota</taxon>
        <taxon>Diptera</taxon>
        <taxon>Nematocera</taxon>
        <taxon>Culicoidea</taxon>
        <taxon>Culicidae</taxon>
        <taxon>Anophelinae</taxon>
        <taxon>Anopheles</taxon>
    </lineage>
</organism>